<evidence type="ECO:0000313" key="1">
    <source>
        <dbReference type="EMBL" id="PRY17921.1"/>
    </source>
</evidence>
<dbReference type="AlphaFoldDB" id="A0A2T0R9W6"/>
<gene>
    <name evidence="1" type="ORF">CLV37_101163</name>
</gene>
<dbReference type="Proteomes" id="UP000238083">
    <property type="component" value="Unassembled WGS sequence"/>
</dbReference>
<keyword evidence="2" id="KW-1185">Reference proteome</keyword>
<comment type="caution">
    <text evidence="1">The sequence shown here is derived from an EMBL/GenBank/DDBJ whole genome shotgun (WGS) entry which is preliminary data.</text>
</comment>
<dbReference type="OrthoDB" id="9967339at2"/>
<reference evidence="1 2" key="1">
    <citation type="submission" date="2018-03" db="EMBL/GenBank/DDBJ databases">
        <title>Genomic Encyclopedia of Archaeal and Bacterial Type Strains, Phase II (KMG-II): from individual species to whole genera.</title>
        <authorList>
            <person name="Goeker M."/>
        </authorList>
    </citation>
    <scope>NUCLEOTIDE SEQUENCE [LARGE SCALE GENOMIC DNA]</scope>
    <source>
        <strain evidence="1 2">DSM 19711</strain>
    </source>
</reference>
<proteinExistence type="predicted"/>
<name>A0A2T0R9W6_9ACTN</name>
<evidence type="ECO:0000313" key="2">
    <source>
        <dbReference type="Proteomes" id="UP000238083"/>
    </source>
</evidence>
<dbReference type="EMBL" id="PVZF01000001">
    <property type="protein sequence ID" value="PRY17921.1"/>
    <property type="molecule type" value="Genomic_DNA"/>
</dbReference>
<sequence>MDAAPPDDAPRRPRRAVALVAVVTTAAALAVAVPVALADRHEHAADDLRADLQRVATAQASWKAAHGEFSTSLTDLGVDADRDELAIVSAGTRGFCAGAHDDGTGTTVFYSPGAGFSDRSCA</sequence>
<accession>A0A2T0R9W6</accession>
<organism evidence="1 2">
    <name type="scientific">Kineococcus rhizosphaerae</name>
    <dbReference type="NCBI Taxonomy" id="559628"/>
    <lineage>
        <taxon>Bacteria</taxon>
        <taxon>Bacillati</taxon>
        <taxon>Actinomycetota</taxon>
        <taxon>Actinomycetes</taxon>
        <taxon>Kineosporiales</taxon>
        <taxon>Kineosporiaceae</taxon>
        <taxon>Kineococcus</taxon>
    </lineage>
</organism>
<dbReference type="RefSeq" id="WP_106206049.1">
    <property type="nucleotide sequence ID" value="NZ_PVZF01000001.1"/>
</dbReference>
<protein>
    <submittedName>
        <fullName evidence="1">Uncharacterized protein</fullName>
    </submittedName>
</protein>